<dbReference type="OMA" id="WEKFWNN"/>
<sequence>MDVDCYPNVSLAYRILSRVPVSIASAERSLSKLKLLENYLRSTMLQDRLNDLAMCCIEKDMLDNVDLDYALNDSTSRNARRNFF</sequence>
<evidence type="ECO:0000313" key="3">
    <source>
        <dbReference type="Proteomes" id="UP000324705"/>
    </source>
</evidence>
<dbReference type="PANTHER" id="PTHR45749:SF35">
    <property type="entry name" value="AC-LIKE TRANSPOSASE-RELATED"/>
    <property type="match status" value="1"/>
</dbReference>
<dbReference type="EMBL" id="LT934115">
    <property type="protein sequence ID" value="VAH70086.1"/>
    <property type="molecule type" value="Genomic_DNA"/>
</dbReference>
<gene>
    <name evidence="2" type="ORF">TRITD_3Av1G281280</name>
</gene>
<dbReference type="Proteomes" id="UP000324705">
    <property type="component" value="Chromosome 3A"/>
</dbReference>
<dbReference type="PANTHER" id="PTHR45749">
    <property type="match status" value="1"/>
</dbReference>
<dbReference type="Pfam" id="PF05699">
    <property type="entry name" value="Dimer_Tnp_hAT"/>
    <property type="match status" value="1"/>
</dbReference>
<accession>A0A9R0S4H4</accession>
<reference evidence="2 3" key="1">
    <citation type="submission" date="2017-09" db="EMBL/GenBank/DDBJ databases">
        <authorList>
            <consortium name="International Durum Wheat Genome Sequencing Consortium (IDWGSC)"/>
            <person name="Milanesi L."/>
        </authorList>
    </citation>
    <scope>NUCLEOTIDE SEQUENCE [LARGE SCALE GENOMIC DNA]</scope>
    <source>
        <strain evidence="3">cv. Svevo</strain>
    </source>
</reference>
<name>A0A9R0S4H4_TRITD</name>
<dbReference type="InterPro" id="IPR008906">
    <property type="entry name" value="HATC_C_dom"/>
</dbReference>
<evidence type="ECO:0000259" key="1">
    <source>
        <dbReference type="Pfam" id="PF05699"/>
    </source>
</evidence>
<organism evidence="2 3">
    <name type="scientific">Triticum turgidum subsp. durum</name>
    <name type="common">Durum wheat</name>
    <name type="synonym">Triticum durum</name>
    <dbReference type="NCBI Taxonomy" id="4567"/>
    <lineage>
        <taxon>Eukaryota</taxon>
        <taxon>Viridiplantae</taxon>
        <taxon>Streptophyta</taxon>
        <taxon>Embryophyta</taxon>
        <taxon>Tracheophyta</taxon>
        <taxon>Spermatophyta</taxon>
        <taxon>Magnoliopsida</taxon>
        <taxon>Liliopsida</taxon>
        <taxon>Poales</taxon>
        <taxon>Poaceae</taxon>
        <taxon>BOP clade</taxon>
        <taxon>Pooideae</taxon>
        <taxon>Triticodae</taxon>
        <taxon>Triticeae</taxon>
        <taxon>Triticinae</taxon>
        <taxon>Triticum</taxon>
    </lineage>
</organism>
<feature type="domain" description="HAT C-terminal dimerisation" evidence="1">
    <location>
        <begin position="4"/>
        <end position="61"/>
    </location>
</feature>
<proteinExistence type="predicted"/>
<evidence type="ECO:0000313" key="2">
    <source>
        <dbReference type="EMBL" id="VAH70086.1"/>
    </source>
</evidence>
<protein>
    <recommendedName>
        <fullName evidence="1">HAT C-terminal dimerisation domain-containing protein</fullName>
    </recommendedName>
</protein>
<dbReference type="Gramene" id="TRITD3Av1G281280.1">
    <property type="protein sequence ID" value="TRITD3Av1G281280.1"/>
    <property type="gene ID" value="TRITD3Av1G281280"/>
</dbReference>
<keyword evidence="3" id="KW-1185">Reference proteome</keyword>
<dbReference type="AlphaFoldDB" id="A0A9R0S4H4"/>
<dbReference type="GO" id="GO:0046983">
    <property type="term" value="F:protein dimerization activity"/>
    <property type="evidence" value="ECO:0007669"/>
    <property type="project" value="InterPro"/>
</dbReference>